<dbReference type="EMBL" id="CP073767">
    <property type="protein sequence ID" value="UWZ57106.1"/>
    <property type="molecule type" value="Genomic_DNA"/>
</dbReference>
<dbReference type="AlphaFoldDB" id="A0A9Q9IK89"/>
<name>A0A9Q9IK89_9ACTN</name>
<dbReference type="OrthoDB" id="4329452at2"/>
<feature type="region of interest" description="Disordered" evidence="1">
    <location>
        <begin position="78"/>
        <end position="131"/>
    </location>
</feature>
<sequence>MATLDVRNDSGGWLVLWLEPWGEDRWLRPGETFHVRSDYDGPAEAFEVERFDNDDDRAAGIENIAVYVNEGAVEVTDSAGTPLECGHQRPDEVGRKWDATRPKLEHPIPAGGPRRRFYAERGLTVTDRPTG</sequence>
<protein>
    <submittedName>
        <fullName evidence="2">Uncharacterized protein</fullName>
    </submittedName>
</protein>
<dbReference type="Proteomes" id="UP001058003">
    <property type="component" value="Chromosome"/>
</dbReference>
<evidence type="ECO:0000313" key="2">
    <source>
        <dbReference type="EMBL" id="UWZ57106.1"/>
    </source>
</evidence>
<keyword evidence="3" id="KW-1185">Reference proteome</keyword>
<evidence type="ECO:0000313" key="3">
    <source>
        <dbReference type="Proteomes" id="UP001058003"/>
    </source>
</evidence>
<dbReference type="RefSeq" id="WP_052387239.1">
    <property type="nucleotide sequence ID" value="NZ_CP073767.1"/>
</dbReference>
<accession>A0A9Q9IK89</accession>
<organism evidence="2 3">
    <name type="scientific">Dactylosporangium aurantiacum</name>
    <dbReference type="NCBI Taxonomy" id="35754"/>
    <lineage>
        <taxon>Bacteria</taxon>
        <taxon>Bacillati</taxon>
        <taxon>Actinomycetota</taxon>
        <taxon>Actinomycetes</taxon>
        <taxon>Micromonosporales</taxon>
        <taxon>Micromonosporaceae</taxon>
        <taxon>Dactylosporangium</taxon>
    </lineage>
</organism>
<evidence type="ECO:0000256" key="1">
    <source>
        <dbReference type="SAM" id="MobiDB-lite"/>
    </source>
</evidence>
<dbReference type="KEGG" id="daur:Daura_13610"/>
<gene>
    <name evidence="2" type="ORF">Daura_13610</name>
</gene>
<feature type="compositionally biased region" description="Basic and acidic residues" evidence="1">
    <location>
        <begin position="86"/>
        <end position="106"/>
    </location>
</feature>
<reference evidence="2" key="1">
    <citation type="submission" date="2021-04" db="EMBL/GenBank/DDBJ databases">
        <title>Dactylosporangium aurantiacum NRRL B-8018 full assembly.</title>
        <authorList>
            <person name="Hartkoorn R.C."/>
            <person name="Beaudoing E."/>
            <person name="Hot D."/>
        </authorList>
    </citation>
    <scope>NUCLEOTIDE SEQUENCE</scope>
    <source>
        <strain evidence="2">NRRL B-8018</strain>
    </source>
</reference>
<proteinExistence type="predicted"/>